<feature type="compositionally biased region" description="Low complexity" evidence="1">
    <location>
        <begin position="68"/>
        <end position="119"/>
    </location>
</feature>
<dbReference type="RefSeq" id="WP_344043886.1">
    <property type="nucleotide sequence ID" value="NZ_BAAAKE010000053.1"/>
</dbReference>
<comment type="caution">
    <text evidence="2">The sequence shown here is derived from an EMBL/GenBank/DDBJ whole genome shotgun (WGS) entry which is preliminary data.</text>
</comment>
<proteinExistence type="predicted"/>
<dbReference type="Proteomes" id="UP001595833">
    <property type="component" value="Unassembled WGS sequence"/>
</dbReference>
<protein>
    <submittedName>
        <fullName evidence="2">Uncharacterized protein</fullName>
    </submittedName>
</protein>
<dbReference type="EMBL" id="JBHSJB010000019">
    <property type="protein sequence ID" value="MFC5056359.1"/>
    <property type="molecule type" value="Genomic_DNA"/>
</dbReference>
<reference evidence="3" key="1">
    <citation type="journal article" date="2019" name="Int. J. Syst. Evol. Microbiol.">
        <title>The Global Catalogue of Microorganisms (GCM) 10K type strain sequencing project: providing services to taxonomists for standard genome sequencing and annotation.</title>
        <authorList>
            <consortium name="The Broad Institute Genomics Platform"/>
            <consortium name="The Broad Institute Genome Sequencing Center for Infectious Disease"/>
            <person name="Wu L."/>
            <person name="Ma J."/>
        </authorList>
    </citation>
    <scope>NUCLEOTIDE SEQUENCE [LARGE SCALE GENOMIC DNA]</scope>
    <source>
        <strain evidence="3">KCTC 12848</strain>
    </source>
</reference>
<sequence length="289" mass="29006">MTDIKQALAAAFDDEPPLTIDRAAILRTGRRKAAFRRGYTAITVLATATVVCVPAVLGSGGGGGDGNAQVGGAAPARSTTPTTASAPPVTSAPATGSSSPNPATGSSSPNSATGGPSTTRMSIIVPAPPEPPTSGRAIELTALLASSGAIPADAQSQRYADYPTGPWEFGVVEGGYETAVDVTTAAGRGRVMVGLGGGGAPKCRPESGNPRSTCEERLFEGHPIVVTVSMSNDTQPVTFVAVHARKADGTLVEATAMNGNIQKTGITGVNLPLTVEQLAKIATLPGLTF</sequence>
<organism evidence="2 3">
    <name type="scientific">Saccharothrix xinjiangensis</name>
    <dbReference type="NCBI Taxonomy" id="204798"/>
    <lineage>
        <taxon>Bacteria</taxon>
        <taxon>Bacillati</taxon>
        <taxon>Actinomycetota</taxon>
        <taxon>Actinomycetes</taxon>
        <taxon>Pseudonocardiales</taxon>
        <taxon>Pseudonocardiaceae</taxon>
        <taxon>Saccharothrix</taxon>
    </lineage>
</organism>
<evidence type="ECO:0000313" key="3">
    <source>
        <dbReference type="Proteomes" id="UP001595833"/>
    </source>
</evidence>
<name>A0ABV9Y182_9PSEU</name>
<feature type="region of interest" description="Disordered" evidence="1">
    <location>
        <begin position="68"/>
        <end position="135"/>
    </location>
</feature>
<evidence type="ECO:0000256" key="1">
    <source>
        <dbReference type="SAM" id="MobiDB-lite"/>
    </source>
</evidence>
<gene>
    <name evidence="2" type="ORF">ACFPFM_21680</name>
</gene>
<accession>A0ABV9Y182</accession>
<keyword evidence="3" id="KW-1185">Reference proteome</keyword>
<evidence type="ECO:0000313" key="2">
    <source>
        <dbReference type="EMBL" id="MFC5056359.1"/>
    </source>
</evidence>